<feature type="transmembrane region" description="Helical" evidence="3">
    <location>
        <begin position="26"/>
        <end position="46"/>
    </location>
</feature>
<dbReference type="AlphaFoldDB" id="A0A7X0VVD3"/>
<dbReference type="EMBL" id="JACJVO010000010">
    <property type="protein sequence ID" value="MBB6731290.1"/>
    <property type="molecule type" value="Genomic_DNA"/>
</dbReference>
<evidence type="ECO:0000313" key="5">
    <source>
        <dbReference type="EMBL" id="MBB6731290.1"/>
    </source>
</evidence>
<protein>
    <submittedName>
        <fullName evidence="5">Acyltransferase</fullName>
    </submittedName>
</protein>
<feature type="transmembrane region" description="Helical" evidence="3">
    <location>
        <begin position="108"/>
        <end position="133"/>
    </location>
</feature>
<feature type="transmembrane region" description="Helical" evidence="3">
    <location>
        <begin position="176"/>
        <end position="197"/>
    </location>
</feature>
<feature type="transmembrane region" description="Helical" evidence="3">
    <location>
        <begin position="316"/>
        <end position="336"/>
    </location>
</feature>
<reference evidence="5 6" key="1">
    <citation type="submission" date="2020-08" db="EMBL/GenBank/DDBJ databases">
        <title>Cohnella phylogeny.</title>
        <authorList>
            <person name="Dunlap C."/>
        </authorList>
    </citation>
    <scope>NUCLEOTIDE SEQUENCE [LARGE SCALE GENOMIC DNA]</scope>
    <source>
        <strain evidence="5 6">CBP 2801</strain>
    </source>
</reference>
<name>A0A7X0VVD3_9BACL</name>
<keyword evidence="3" id="KW-0472">Membrane</keyword>
<keyword evidence="3" id="KW-1133">Transmembrane helix</keyword>
<keyword evidence="5" id="KW-0012">Acyltransferase</keyword>
<dbReference type="PANTHER" id="PTHR23028:SF134">
    <property type="entry name" value="PUTATIVE (AFU_ORTHOLOGUE AFUA_4G08520)-RELATED"/>
    <property type="match status" value="1"/>
</dbReference>
<proteinExistence type="inferred from homology"/>
<evidence type="ECO:0000256" key="2">
    <source>
        <dbReference type="ARBA" id="ARBA00007400"/>
    </source>
</evidence>
<evidence type="ECO:0000313" key="6">
    <source>
        <dbReference type="Proteomes" id="UP000564644"/>
    </source>
</evidence>
<evidence type="ECO:0000256" key="3">
    <source>
        <dbReference type="SAM" id="Phobius"/>
    </source>
</evidence>
<comment type="subcellular location">
    <subcellularLocation>
        <location evidence="1">Membrane</location>
    </subcellularLocation>
</comment>
<feature type="transmembrane region" description="Helical" evidence="3">
    <location>
        <begin position="388"/>
        <end position="410"/>
    </location>
</feature>
<dbReference type="Pfam" id="PF01757">
    <property type="entry name" value="Acyl_transf_3"/>
    <property type="match status" value="1"/>
</dbReference>
<organism evidence="5 6">
    <name type="scientific">Cohnella zeiphila</name>
    <dbReference type="NCBI Taxonomy" id="2761120"/>
    <lineage>
        <taxon>Bacteria</taxon>
        <taxon>Bacillati</taxon>
        <taxon>Bacillota</taxon>
        <taxon>Bacilli</taxon>
        <taxon>Bacillales</taxon>
        <taxon>Paenibacillaceae</taxon>
        <taxon>Cohnella</taxon>
    </lineage>
</organism>
<keyword evidence="6" id="KW-1185">Reference proteome</keyword>
<comment type="similarity">
    <text evidence="2">Belongs to the acyltransferase 3 family.</text>
</comment>
<dbReference type="PANTHER" id="PTHR23028">
    <property type="entry name" value="ACETYLTRANSFERASE"/>
    <property type="match status" value="1"/>
</dbReference>
<dbReference type="Proteomes" id="UP000564644">
    <property type="component" value="Unassembled WGS sequence"/>
</dbReference>
<dbReference type="RefSeq" id="WP_185128957.1">
    <property type="nucleotide sequence ID" value="NZ_JACJVO010000010.1"/>
</dbReference>
<gene>
    <name evidence="5" type="ORF">H7C18_10260</name>
</gene>
<feature type="transmembrane region" description="Helical" evidence="3">
    <location>
        <begin position="66"/>
        <end position="87"/>
    </location>
</feature>
<evidence type="ECO:0000259" key="4">
    <source>
        <dbReference type="Pfam" id="PF01757"/>
    </source>
</evidence>
<dbReference type="InterPro" id="IPR002656">
    <property type="entry name" value="Acyl_transf_3_dom"/>
</dbReference>
<dbReference type="GO" id="GO:0016747">
    <property type="term" value="F:acyltransferase activity, transferring groups other than amino-acyl groups"/>
    <property type="evidence" value="ECO:0007669"/>
    <property type="project" value="InterPro"/>
</dbReference>
<comment type="caution">
    <text evidence="5">The sequence shown here is derived from an EMBL/GenBank/DDBJ whole genome shotgun (WGS) entry which is preliminary data.</text>
</comment>
<keyword evidence="3" id="KW-0812">Transmembrane</keyword>
<feature type="domain" description="Acyltransferase 3" evidence="4">
    <location>
        <begin position="21"/>
        <end position="397"/>
    </location>
</feature>
<accession>A0A7X0VVD3</accession>
<keyword evidence="5" id="KW-0808">Transferase</keyword>
<sequence length="442" mass="48273">METAHGGGGRTASGERKLEHLEGMRGIAACAVVLAHFFQVLLPAMFERNPAIVHTAFDRYAPQTPLNGLWNGNFAVCLFFVLSGYVLSVKTFRGGGRKAVAESALRRYFRLALPALASVLLIWCLMAAGLSFYPETRQLTLATMPDPWSVTPTPAEAAGQTLWHTFFRYGMAYNPVLWTMTYEWFGSLSVFAVLLAFGGSRGRGWSFARWLVYAAGLRLTWNTYYLGFWLGMIACEWSRSGAWPWRSNGEVSGSSSPDNEAEAGDGRGAGALRKRRIFGGVAAGACGAIGFYLGSYPYVVPPGPWYGWLPVGPGSPLDPIGCRILGSFLLLLGLLLSPRAQRLLSGGAMRTLGRLSFSIYLVHFAVLCSWSSWLFARLHSAFPYPSAVTLAILLSIPPIAALAVAFERLIDRPLVQGLKRLRLGRGRAALRRQPGRTRSHSG</sequence>
<feature type="transmembrane region" description="Helical" evidence="3">
    <location>
        <begin position="357"/>
        <end position="376"/>
    </location>
</feature>
<evidence type="ECO:0000256" key="1">
    <source>
        <dbReference type="ARBA" id="ARBA00004370"/>
    </source>
</evidence>
<feature type="transmembrane region" description="Helical" evidence="3">
    <location>
        <begin position="277"/>
        <end position="296"/>
    </location>
</feature>
<dbReference type="InterPro" id="IPR050879">
    <property type="entry name" value="Acyltransferase_3"/>
</dbReference>